<evidence type="ECO:0000256" key="1">
    <source>
        <dbReference type="ARBA" id="ARBA00012513"/>
    </source>
</evidence>
<evidence type="ECO:0000259" key="10">
    <source>
        <dbReference type="PROSITE" id="PS50011"/>
    </source>
</evidence>
<keyword evidence="6 7" id="KW-0067">ATP-binding</keyword>
<keyword evidence="4 7" id="KW-0547">Nucleotide-binding</keyword>
<dbReference type="PROSITE" id="PS00108">
    <property type="entry name" value="PROTEIN_KINASE_ST"/>
    <property type="match status" value="1"/>
</dbReference>
<organism evidence="11 12">
    <name type="scientific">Microbacterium hatanonis</name>
    <dbReference type="NCBI Taxonomy" id="404366"/>
    <lineage>
        <taxon>Bacteria</taxon>
        <taxon>Bacillati</taxon>
        <taxon>Actinomycetota</taxon>
        <taxon>Actinomycetes</taxon>
        <taxon>Micrococcales</taxon>
        <taxon>Microbacteriaceae</taxon>
        <taxon>Microbacterium</taxon>
    </lineage>
</organism>
<dbReference type="SUPFAM" id="SSF56112">
    <property type="entry name" value="Protein kinase-like (PK-like)"/>
    <property type="match status" value="1"/>
</dbReference>
<feature type="compositionally biased region" description="Basic and acidic residues" evidence="8">
    <location>
        <begin position="451"/>
        <end position="461"/>
    </location>
</feature>
<evidence type="ECO:0000256" key="2">
    <source>
        <dbReference type="ARBA" id="ARBA00022527"/>
    </source>
</evidence>
<feature type="domain" description="Protein kinase" evidence="10">
    <location>
        <begin position="17"/>
        <end position="276"/>
    </location>
</feature>
<dbReference type="GO" id="GO:0005524">
    <property type="term" value="F:ATP binding"/>
    <property type="evidence" value="ECO:0007669"/>
    <property type="project" value="UniProtKB-UniRule"/>
</dbReference>
<dbReference type="EC" id="2.7.11.1" evidence="1"/>
<comment type="caution">
    <text evidence="11">The sequence shown here is derived from an EMBL/GenBank/DDBJ whole genome shotgun (WGS) entry which is preliminary data.</text>
</comment>
<feature type="compositionally biased region" description="Basic and acidic residues" evidence="8">
    <location>
        <begin position="469"/>
        <end position="485"/>
    </location>
</feature>
<keyword evidence="9" id="KW-1133">Transmembrane helix</keyword>
<dbReference type="SMART" id="SM00220">
    <property type="entry name" value="S_TKc"/>
    <property type="match status" value="1"/>
</dbReference>
<evidence type="ECO:0000256" key="9">
    <source>
        <dbReference type="SAM" id="Phobius"/>
    </source>
</evidence>
<evidence type="ECO:0000256" key="4">
    <source>
        <dbReference type="ARBA" id="ARBA00022741"/>
    </source>
</evidence>
<keyword evidence="9" id="KW-0472">Membrane</keyword>
<evidence type="ECO:0000256" key="8">
    <source>
        <dbReference type="SAM" id="MobiDB-lite"/>
    </source>
</evidence>
<dbReference type="PROSITE" id="PS50011">
    <property type="entry name" value="PROTEIN_KINASE_DOM"/>
    <property type="match status" value="1"/>
</dbReference>
<keyword evidence="9" id="KW-0812">Transmembrane</keyword>
<feature type="region of interest" description="Disordered" evidence="8">
    <location>
        <begin position="363"/>
        <end position="485"/>
    </location>
</feature>
<dbReference type="PANTHER" id="PTHR43289:SF6">
    <property type="entry name" value="SERINE_THREONINE-PROTEIN KINASE NEKL-3"/>
    <property type="match status" value="1"/>
</dbReference>
<dbReference type="Pfam" id="PF00069">
    <property type="entry name" value="Pkinase"/>
    <property type="match status" value="1"/>
</dbReference>
<dbReference type="CDD" id="cd14014">
    <property type="entry name" value="STKc_PknB_like"/>
    <property type="match status" value="1"/>
</dbReference>
<proteinExistence type="predicted"/>
<dbReference type="RefSeq" id="WP_147893635.1">
    <property type="nucleotide sequence ID" value="NZ_BAAANR010000001.1"/>
</dbReference>
<evidence type="ECO:0000313" key="11">
    <source>
        <dbReference type="EMBL" id="TXK12940.1"/>
    </source>
</evidence>
<dbReference type="InterPro" id="IPR000719">
    <property type="entry name" value="Prot_kinase_dom"/>
</dbReference>
<keyword evidence="5 11" id="KW-0418">Kinase</keyword>
<dbReference type="PROSITE" id="PS00107">
    <property type="entry name" value="PROTEIN_KINASE_ATP"/>
    <property type="match status" value="1"/>
</dbReference>
<dbReference type="AlphaFoldDB" id="A0A5C8I493"/>
<evidence type="ECO:0000313" key="12">
    <source>
        <dbReference type="Proteomes" id="UP000321034"/>
    </source>
</evidence>
<dbReference type="Gene3D" id="1.10.510.10">
    <property type="entry name" value="Transferase(Phosphotransferase) domain 1"/>
    <property type="match status" value="1"/>
</dbReference>
<keyword evidence="2 11" id="KW-0723">Serine/threonine-protein kinase</keyword>
<dbReference type="GO" id="GO:0004674">
    <property type="term" value="F:protein serine/threonine kinase activity"/>
    <property type="evidence" value="ECO:0007669"/>
    <property type="project" value="UniProtKB-KW"/>
</dbReference>
<gene>
    <name evidence="11" type="ORF">FVP77_05700</name>
</gene>
<dbReference type="EMBL" id="VRSV01000001">
    <property type="protein sequence ID" value="TXK12940.1"/>
    <property type="molecule type" value="Genomic_DNA"/>
</dbReference>
<dbReference type="OrthoDB" id="9762169at2"/>
<dbReference type="Gene3D" id="3.30.200.20">
    <property type="entry name" value="Phosphorylase Kinase, domain 1"/>
    <property type="match status" value="1"/>
</dbReference>
<name>A0A5C8I493_9MICO</name>
<evidence type="ECO:0000256" key="7">
    <source>
        <dbReference type="PROSITE-ProRule" id="PRU10141"/>
    </source>
</evidence>
<protein>
    <recommendedName>
        <fullName evidence="1">non-specific serine/threonine protein kinase</fullName>
        <ecNumber evidence="1">2.7.11.1</ecNumber>
    </recommendedName>
</protein>
<keyword evidence="3" id="KW-0808">Transferase</keyword>
<feature type="binding site" evidence="7">
    <location>
        <position position="46"/>
    </location>
    <ligand>
        <name>ATP</name>
        <dbReference type="ChEBI" id="CHEBI:30616"/>
    </ligand>
</feature>
<accession>A0A5C8I493</accession>
<dbReference type="Proteomes" id="UP000321034">
    <property type="component" value="Unassembled WGS sequence"/>
</dbReference>
<evidence type="ECO:0000256" key="3">
    <source>
        <dbReference type="ARBA" id="ARBA00022679"/>
    </source>
</evidence>
<dbReference type="InterPro" id="IPR011009">
    <property type="entry name" value="Kinase-like_dom_sf"/>
</dbReference>
<feature type="transmembrane region" description="Helical" evidence="9">
    <location>
        <begin position="325"/>
        <end position="347"/>
    </location>
</feature>
<sequence>MTPDDDAPTEALLDGRYQLQECIGEGGMARVHRGFDHALGRSVAIKVMRDGTENATALERARGEMGVLASLSHPSLVTLFDARIAPGRVSYLVMELVDGPTLSAVLHDGPLAARDAARLAAELADALHVVHAAGIVHRDIKPSNVLLSPPSLPGRPHRARLADFGIAYLVDSTRVTTPGLVVGTMAYLAPEQVKGEPPAPPADIYALGLLVLEALTGDRAFGGIGGVESLVTRVTSSPDVPDALGDEWAGLLRRMTALDPAQRPTASEVAASAAALEHTANPLETAATAVAPVASRPVPAPPMSEFTAPSVSRAARRRPRRPLRCGLAIVGGTTAAAAVIVLGAWLFGGPGAAVPSPAETVAVDTVPSDAPTTEPEVDVATVDSDTGDSSPVAPTDGVVVDPGRNEPDAGTGGNGEAPPAGPDDTSPAQSPVIAPGVSNGGDRAAEVAADNARKADEREAAKAAAEAQRAAEKAAKEESRPGAKP</sequence>
<reference evidence="11 12" key="1">
    <citation type="submission" date="2019-08" db="EMBL/GenBank/DDBJ databases">
        <authorList>
            <person name="Dong K."/>
        </authorList>
    </citation>
    <scope>NUCLEOTIDE SEQUENCE [LARGE SCALE GENOMIC DNA]</scope>
    <source>
        <strain evidence="11 12">JCM14558</strain>
    </source>
</reference>
<keyword evidence="12" id="KW-1185">Reference proteome</keyword>
<evidence type="ECO:0000256" key="6">
    <source>
        <dbReference type="ARBA" id="ARBA00022840"/>
    </source>
</evidence>
<dbReference type="InterPro" id="IPR008271">
    <property type="entry name" value="Ser/Thr_kinase_AS"/>
</dbReference>
<dbReference type="InterPro" id="IPR017441">
    <property type="entry name" value="Protein_kinase_ATP_BS"/>
</dbReference>
<evidence type="ECO:0000256" key="5">
    <source>
        <dbReference type="ARBA" id="ARBA00022777"/>
    </source>
</evidence>
<dbReference type="PANTHER" id="PTHR43289">
    <property type="entry name" value="MITOGEN-ACTIVATED PROTEIN KINASE KINASE KINASE 20-RELATED"/>
    <property type="match status" value="1"/>
</dbReference>